<feature type="compositionally biased region" description="Basic and acidic residues" evidence="1">
    <location>
        <begin position="238"/>
        <end position="251"/>
    </location>
</feature>
<evidence type="ECO:0000256" key="1">
    <source>
        <dbReference type="SAM" id="MobiDB-lite"/>
    </source>
</evidence>
<keyword evidence="3" id="KW-1185">Reference proteome</keyword>
<dbReference type="Proteomes" id="UP000278327">
    <property type="component" value="Unassembled WGS sequence"/>
</dbReference>
<accession>A0A3N0AVT8</accession>
<organism evidence="2 3">
    <name type="scientific">Adlercreutzia equolifaciens subsp. celatus DSM 18785</name>
    <dbReference type="NCBI Taxonomy" id="1121021"/>
    <lineage>
        <taxon>Bacteria</taxon>
        <taxon>Bacillati</taxon>
        <taxon>Actinomycetota</taxon>
        <taxon>Coriobacteriia</taxon>
        <taxon>Eggerthellales</taxon>
        <taxon>Eggerthellaceae</taxon>
        <taxon>Adlercreutzia</taxon>
    </lineage>
</organism>
<comment type="caution">
    <text evidence="2">The sequence shown here is derived from an EMBL/GenBank/DDBJ whole genome shotgun (WGS) entry which is preliminary data.</text>
</comment>
<evidence type="ECO:0000313" key="2">
    <source>
        <dbReference type="EMBL" id="RNL38684.1"/>
    </source>
</evidence>
<dbReference type="EMBL" id="QICA01000005">
    <property type="protein sequence ID" value="RNL38684.1"/>
    <property type="molecule type" value="Genomic_DNA"/>
</dbReference>
<proteinExistence type="predicted"/>
<name>A0A3N0AVT8_9ACTN</name>
<dbReference type="RefSeq" id="WP_117283750.1">
    <property type="nucleotide sequence ID" value="NZ_JAMTCE010000004.1"/>
</dbReference>
<feature type="region of interest" description="Disordered" evidence="1">
    <location>
        <begin position="227"/>
        <end position="251"/>
    </location>
</feature>
<evidence type="ECO:0000313" key="3">
    <source>
        <dbReference type="Proteomes" id="UP000278327"/>
    </source>
</evidence>
<gene>
    <name evidence="2" type="ORF">DMP10_04335</name>
</gene>
<protein>
    <submittedName>
        <fullName evidence="2">Uncharacterized protein</fullName>
    </submittedName>
</protein>
<dbReference type="AlphaFoldDB" id="A0A3N0AVT8"/>
<sequence>MFNLTLATQEEHDSLVEKCQKNGWLKRGGFDWQDDPWFEEYPYEFSRAPTIKDLADFFSNGNWAIRQGVLFGDLAFIQQINGGDEWWTLKRCPDGSWLAFESYTMSYILPDMSRFTRAIASMQLATPEECKRLEYSLPKTSLVWDGEAFPDDSSGYVRARGENFELEVVASRIGRGVSMTAQEDLLEGLDSENFNTLLEQIRAAVEKTDQYEKAAMSLDAQGLSDKARHAVVASENQARTEHTEQAHENER</sequence>
<reference evidence="2 3" key="1">
    <citation type="journal article" date="2019" name="Microbiol. Resour. Announc.">
        <title>Draft Genome Sequences of Type Strains of Gordonibacter faecihominis, Paraeggerthella hongkongensis, Parvibacter caecicola,Slackia equolifaciens, Slackia faecicanis, and Slackia isoflavoniconvertens.</title>
        <authorList>
            <person name="Danylec N."/>
            <person name="Stoll D.A."/>
            <person name="Dotsch A."/>
            <person name="Huch M."/>
        </authorList>
    </citation>
    <scope>NUCLEOTIDE SEQUENCE [LARGE SCALE GENOMIC DNA]</scope>
    <source>
        <strain evidence="2 3">DSM 18785</strain>
    </source>
</reference>